<evidence type="ECO:0000256" key="3">
    <source>
        <dbReference type="ARBA" id="ARBA00022737"/>
    </source>
</evidence>
<keyword evidence="4 7" id="KW-0863">Zinc-finger</keyword>
<dbReference type="Proteomes" id="UP001652700">
    <property type="component" value="Unplaced"/>
</dbReference>
<dbReference type="PROSITE" id="PS50157">
    <property type="entry name" value="ZINC_FINGER_C2H2_2"/>
    <property type="match status" value="3"/>
</dbReference>
<keyword evidence="3" id="KW-0677">Repeat</keyword>
<proteinExistence type="predicted"/>
<organism evidence="9 10">
    <name type="scientific">Diabrotica virgifera virgifera</name>
    <name type="common">western corn rootworm</name>
    <dbReference type="NCBI Taxonomy" id="50390"/>
    <lineage>
        <taxon>Eukaryota</taxon>
        <taxon>Metazoa</taxon>
        <taxon>Ecdysozoa</taxon>
        <taxon>Arthropoda</taxon>
        <taxon>Hexapoda</taxon>
        <taxon>Insecta</taxon>
        <taxon>Pterygota</taxon>
        <taxon>Neoptera</taxon>
        <taxon>Endopterygota</taxon>
        <taxon>Coleoptera</taxon>
        <taxon>Polyphaga</taxon>
        <taxon>Cucujiformia</taxon>
        <taxon>Chrysomeloidea</taxon>
        <taxon>Chrysomelidae</taxon>
        <taxon>Galerucinae</taxon>
        <taxon>Diabroticina</taxon>
        <taxon>Diabroticites</taxon>
        <taxon>Diabrotica</taxon>
    </lineage>
</organism>
<evidence type="ECO:0000256" key="4">
    <source>
        <dbReference type="ARBA" id="ARBA00022771"/>
    </source>
</evidence>
<evidence type="ECO:0000313" key="9">
    <source>
        <dbReference type="EnsemblMetazoa" id="XP_050517811.1"/>
    </source>
</evidence>
<evidence type="ECO:0000256" key="6">
    <source>
        <dbReference type="ARBA" id="ARBA00023242"/>
    </source>
</evidence>
<sequence length="208" mass="23995">MEVKQEISEETCKIEIVYNDLDLDDALLDDFKSEIQEESNGQSTHDTCDSLNQKNFPMPTEREQHGNILNPFEENQDTEKGCLQDGKKVPVMEKLIEDSSYKGNDMSGQTESKTLRKNMKATTGKIPYKCEICFKQCSDASNLKRHMRIHTGEKPYRCETCFKQFITTGDLKRHLRTHTGEKPHKCEICFKQCSEASNLKRHLRTHTG</sequence>
<feature type="domain" description="C2H2-type" evidence="8">
    <location>
        <begin position="128"/>
        <end position="155"/>
    </location>
</feature>
<keyword evidence="6" id="KW-0539">Nucleus</keyword>
<feature type="domain" description="C2H2-type" evidence="8">
    <location>
        <begin position="156"/>
        <end position="183"/>
    </location>
</feature>
<feature type="domain" description="C2H2-type" evidence="8">
    <location>
        <begin position="184"/>
        <end position="208"/>
    </location>
</feature>
<keyword evidence="5" id="KW-0862">Zinc</keyword>
<dbReference type="InterPro" id="IPR013087">
    <property type="entry name" value="Znf_C2H2_type"/>
</dbReference>
<dbReference type="InterPro" id="IPR036236">
    <property type="entry name" value="Znf_C2H2_sf"/>
</dbReference>
<evidence type="ECO:0000313" key="10">
    <source>
        <dbReference type="Proteomes" id="UP001652700"/>
    </source>
</evidence>
<dbReference type="PANTHER" id="PTHR24394:SF44">
    <property type="entry name" value="ZINC FINGER PROTEIN 271-LIKE"/>
    <property type="match status" value="1"/>
</dbReference>
<dbReference type="SMART" id="SM00355">
    <property type="entry name" value="ZnF_C2H2"/>
    <property type="match status" value="3"/>
</dbReference>
<comment type="subcellular location">
    <subcellularLocation>
        <location evidence="1">Nucleus</location>
    </subcellularLocation>
</comment>
<dbReference type="Pfam" id="PF00096">
    <property type="entry name" value="zf-C2H2"/>
    <property type="match status" value="3"/>
</dbReference>
<evidence type="ECO:0000259" key="8">
    <source>
        <dbReference type="PROSITE" id="PS50157"/>
    </source>
</evidence>
<dbReference type="Gene3D" id="3.30.160.60">
    <property type="entry name" value="Classic Zinc Finger"/>
    <property type="match status" value="3"/>
</dbReference>
<accession>A0ABM5L5U7</accession>
<dbReference type="EnsemblMetazoa" id="XM_050661854.1">
    <property type="protein sequence ID" value="XP_050517811.1"/>
    <property type="gene ID" value="LOC126892339"/>
</dbReference>
<name>A0ABM5L5U7_DIAVI</name>
<evidence type="ECO:0000256" key="1">
    <source>
        <dbReference type="ARBA" id="ARBA00004123"/>
    </source>
</evidence>
<evidence type="ECO:0000256" key="7">
    <source>
        <dbReference type="PROSITE-ProRule" id="PRU00042"/>
    </source>
</evidence>
<keyword evidence="10" id="KW-1185">Reference proteome</keyword>
<keyword evidence="2" id="KW-0479">Metal-binding</keyword>
<evidence type="ECO:0000256" key="2">
    <source>
        <dbReference type="ARBA" id="ARBA00022723"/>
    </source>
</evidence>
<dbReference type="GeneID" id="126892339"/>
<evidence type="ECO:0000256" key="5">
    <source>
        <dbReference type="ARBA" id="ARBA00022833"/>
    </source>
</evidence>
<dbReference type="PROSITE" id="PS00028">
    <property type="entry name" value="ZINC_FINGER_C2H2_1"/>
    <property type="match status" value="3"/>
</dbReference>
<dbReference type="PANTHER" id="PTHR24394">
    <property type="entry name" value="ZINC FINGER PROTEIN"/>
    <property type="match status" value="1"/>
</dbReference>
<protein>
    <recommendedName>
        <fullName evidence="8">C2H2-type domain-containing protein</fullName>
    </recommendedName>
</protein>
<reference evidence="9" key="1">
    <citation type="submission" date="2025-05" db="UniProtKB">
        <authorList>
            <consortium name="EnsemblMetazoa"/>
        </authorList>
    </citation>
    <scope>IDENTIFICATION</scope>
</reference>
<dbReference type="SUPFAM" id="SSF57667">
    <property type="entry name" value="beta-beta-alpha zinc fingers"/>
    <property type="match status" value="2"/>
</dbReference>
<dbReference type="RefSeq" id="XP_050517811.1">
    <property type="nucleotide sequence ID" value="XM_050661854.1"/>
</dbReference>